<keyword evidence="4" id="KW-1185">Reference proteome</keyword>
<dbReference type="EMBL" id="BDSP01000005">
    <property type="protein sequence ID" value="GAX09285.1"/>
    <property type="molecule type" value="Genomic_DNA"/>
</dbReference>
<comment type="caution">
    <text evidence="3">The sequence shown here is derived from an EMBL/GenBank/DDBJ whole genome shotgun (WGS) entry which is preliminary data.</text>
</comment>
<proteinExistence type="predicted"/>
<feature type="region of interest" description="Disordered" evidence="1">
    <location>
        <begin position="220"/>
        <end position="239"/>
    </location>
</feature>
<evidence type="ECO:0000256" key="1">
    <source>
        <dbReference type="SAM" id="MobiDB-lite"/>
    </source>
</evidence>
<feature type="chain" id="PRO_5012238714" description="Plastid lipid-associated protein/fibrillin conserved domain-containing protein" evidence="2">
    <location>
        <begin position="19"/>
        <end position="239"/>
    </location>
</feature>
<name>A0A1Z5J5L7_FISSO</name>
<sequence length="239" mass="27334">MFLRESFSLLFFLLPTLALTNHLHFRVKRSSSLAATLLSTRNELVCDIDKALSRNQNPDSLLQRLENLNKLDAPNRSPQHAGLWYVWYTDCPPPSNGKLGPFSGSSQQFISPEGNGYQNLLDVNGWLTATLDGIWEEWDGRLLEESLMDEESDTKEPFRDWGANHWKVTFIRLQIALFGLPIFTQTFPAKTSRIWRTTFLDDDIRIVRAGKTGRREDESVFYTKRTPPLDGKVASPSNE</sequence>
<organism evidence="3 4">
    <name type="scientific">Fistulifera solaris</name>
    <name type="common">Oleaginous diatom</name>
    <dbReference type="NCBI Taxonomy" id="1519565"/>
    <lineage>
        <taxon>Eukaryota</taxon>
        <taxon>Sar</taxon>
        <taxon>Stramenopiles</taxon>
        <taxon>Ochrophyta</taxon>
        <taxon>Bacillariophyta</taxon>
        <taxon>Bacillariophyceae</taxon>
        <taxon>Bacillariophycidae</taxon>
        <taxon>Naviculales</taxon>
        <taxon>Naviculaceae</taxon>
        <taxon>Fistulifera</taxon>
    </lineage>
</organism>
<evidence type="ECO:0000313" key="4">
    <source>
        <dbReference type="Proteomes" id="UP000198406"/>
    </source>
</evidence>
<evidence type="ECO:0000313" key="3">
    <source>
        <dbReference type="EMBL" id="GAX09285.1"/>
    </source>
</evidence>
<dbReference type="Proteomes" id="UP000198406">
    <property type="component" value="Unassembled WGS sequence"/>
</dbReference>
<evidence type="ECO:0008006" key="5">
    <source>
        <dbReference type="Google" id="ProtNLM"/>
    </source>
</evidence>
<accession>A0A1Z5J5L7</accession>
<dbReference type="AlphaFoldDB" id="A0A1Z5J5L7"/>
<protein>
    <recommendedName>
        <fullName evidence="5">Plastid lipid-associated protein/fibrillin conserved domain-containing protein</fullName>
    </recommendedName>
</protein>
<evidence type="ECO:0000256" key="2">
    <source>
        <dbReference type="SAM" id="SignalP"/>
    </source>
</evidence>
<feature type="signal peptide" evidence="2">
    <location>
        <begin position="1"/>
        <end position="18"/>
    </location>
</feature>
<reference evidence="3 4" key="1">
    <citation type="journal article" date="2015" name="Plant Cell">
        <title>Oil accumulation by the oleaginous diatom Fistulifera solaris as revealed by the genome and transcriptome.</title>
        <authorList>
            <person name="Tanaka T."/>
            <person name="Maeda Y."/>
            <person name="Veluchamy A."/>
            <person name="Tanaka M."/>
            <person name="Abida H."/>
            <person name="Marechal E."/>
            <person name="Bowler C."/>
            <person name="Muto M."/>
            <person name="Sunaga Y."/>
            <person name="Tanaka M."/>
            <person name="Yoshino T."/>
            <person name="Taniguchi T."/>
            <person name="Fukuda Y."/>
            <person name="Nemoto M."/>
            <person name="Matsumoto M."/>
            <person name="Wong P.S."/>
            <person name="Aburatani S."/>
            <person name="Fujibuchi W."/>
        </authorList>
    </citation>
    <scope>NUCLEOTIDE SEQUENCE [LARGE SCALE GENOMIC DNA]</scope>
    <source>
        <strain evidence="3 4">JPCC DA0580</strain>
    </source>
</reference>
<gene>
    <name evidence="3" type="ORF">FisN_17Lh033</name>
</gene>
<dbReference type="OrthoDB" id="197093at2759"/>
<dbReference type="InParanoid" id="A0A1Z5J5L7"/>
<keyword evidence="2" id="KW-0732">Signal</keyword>